<dbReference type="CDD" id="cd10747">
    <property type="entry name" value="DnaJ_C"/>
    <property type="match status" value="1"/>
</dbReference>
<accession>A0A363NNJ0</accession>
<dbReference type="RefSeq" id="WP_108635894.1">
    <property type="nucleotide sequence ID" value="NZ_DAMCKI010000109.1"/>
</dbReference>
<evidence type="ECO:0000259" key="3">
    <source>
        <dbReference type="PROSITE" id="PS50076"/>
    </source>
</evidence>
<dbReference type="InterPro" id="IPR001623">
    <property type="entry name" value="DnaJ_domain"/>
</dbReference>
<dbReference type="Gene3D" id="1.10.287.110">
    <property type="entry name" value="DnaJ domain"/>
    <property type="match status" value="1"/>
</dbReference>
<evidence type="ECO:0000313" key="5">
    <source>
        <dbReference type="Proteomes" id="UP000250831"/>
    </source>
</evidence>
<dbReference type="InterPro" id="IPR036869">
    <property type="entry name" value="J_dom_sf"/>
</dbReference>
<gene>
    <name evidence="4" type="ORF">DCO56_21965</name>
</gene>
<dbReference type="SMART" id="SM00271">
    <property type="entry name" value="DnaJ"/>
    <property type="match status" value="1"/>
</dbReference>
<evidence type="ECO:0000256" key="2">
    <source>
        <dbReference type="SAM" id="MobiDB-lite"/>
    </source>
</evidence>
<evidence type="ECO:0000256" key="1">
    <source>
        <dbReference type="ARBA" id="ARBA00023186"/>
    </source>
</evidence>
<dbReference type="SUPFAM" id="SSF49493">
    <property type="entry name" value="HSP40/DnaJ peptide-binding domain"/>
    <property type="match status" value="2"/>
</dbReference>
<reference evidence="4 5" key="1">
    <citation type="submission" date="2018-04" db="EMBL/GenBank/DDBJ databases">
        <title>Sphingobacterium sp. M46 Genome.</title>
        <authorList>
            <person name="Cheng J."/>
            <person name="Li Y."/>
        </authorList>
    </citation>
    <scope>NUCLEOTIDE SEQUENCE [LARGE SCALE GENOMIC DNA]</scope>
    <source>
        <strain evidence="4 5">M46</strain>
    </source>
</reference>
<dbReference type="InterPro" id="IPR002939">
    <property type="entry name" value="DnaJ_C"/>
</dbReference>
<dbReference type="PANTHER" id="PTHR43096">
    <property type="entry name" value="DNAJ HOMOLOG 1, MITOCHONDRIAL-RELATED"/>
    <property type="match status" value="1"/>
</dbReference>
<name>A0A363NNJ0_9SPHI</name>
<dbReference type="OrthoDB" id="9779889at2"/>
<dbReference type="Proteomes" id="UP000250831">
    <property type="component" value="Unassembled WGS sequence"/>
</dbReference>
<dbReference type="InterPro" id="IPR008971">
    <property type="entry name" value="HSP40/DnaJ_pept-bd"/>
</dbReference>
<dbReference type="InterPro" id="IPR018253">
    <property type="entry name" value="DnaJ_domain_CS"/>
</dbReference>
<dbReference type="PRINTS" id="PR00625">
    <property type="entry name" value="JDOMAIN"/>
</dbReference>
<dbReference type="PROSITE" id="PS00636">
    <property type="entry name" value="DNAJ_1"/>
    <property type="match status" value="1"/>
</dbReference>
<dbReference type="GO" id="GO:0005737">
    <property type="term" value="C:cytoplasm"/>
    <property type="evidence" value="ECO:0007669"/>
    <property type="project" value="TreeGrafter"/>
</dbReference>
<dbReference type="SUPFAM" id="SSF46565">
    <property type="entry name" value="Chaperone J-domain"/>
    <property type="match status" value="1"/>
</dbReference>
<feature type="domain" description="J" evidence="3">
    <location>
        <begin position="5"/>
        <end position="70"/>
    </location>
</feature>
<dbReference type="GO" id="GO:0051082">
    <property type="term" value="F:unfolded protein binding"/>
    <property type="evidence" value="ECO:0007669"/>
    <property type="project" value="InterPro"/>
</dbReference>
<dbReference type="FunFam" id="2.60.260.20:FF:000013">
    <property type="entry name" value="DnaJ subfamily B member 11"/>
    <property type="match status" value="1"/>
</dbReference>
<keyword evidence="1" id="KW-0143">Chaperone</keyword>
<feature type="region of interest" description="Disordered" evidence="2">
    <location>
        <begin position="80"/>
        <end position="105"/>
    </location>
</feature>
<dbReference type="Pfam" id="PF01556">
    <property type="entry name" value="DnaJ_C"/>
    <property type="match status" value="1"/>
</dbReference>
<protein>
    <submittedName>
        <fullName evidence="4">Molecular chaperone DnaJ</fullName>
    </submittedName>
</protein>
<dbReference type="AlphaFoldDB" id="A0A363NNJ0"/>
<dbReference type="PANTHER" id="PTHR43096:SF52">
    <property type="entry name" value="DNAJ HOMOLOG 1, MITOCHONDRIAL-RELATED"/>
    <property type="match status" value="1"/>
</dbReference>
<dbReference type="Pfam" id="PF00226">
    <property type="entry name" value="DnaJ"/>
    <property type="match status" value="1"/>
</dbReference>
<dbReference type="GO" id="GO:0042026">
    <property type="term" value="P:protein refolding"/>
    <property type="evidence" value="ECO:0007669"/>
    <property type="project" value="TreeGrafter"/>
</dbReference>
<comment type="caution">
    <text evidence="4">The sequence shown here is derived from an EMBL/GenBank/DDBJ whole genome shotgun (WGS) entry which is preliminary data.</text>
</comment>
<proteinExistence type="predicted"/>
<dbReference type="CDD" id="cd06257">
    <property type="entry name" value="DnaJ"/>
    <property type="match status" value="1"/>
</dbReference>
<evidence type="ECO:0000313" key="4">
    <source>
        <dbReference type="EMBL" id="PUV22231.1"/>
    </source>
</evidence>
<sequence>MAFVDYYKVLGIDKTASADDIKKAYRKLARKYHPDVNPNDNEAKQRFQEINEANEVLSDPEKRKKYDQYGEHWQHGEEYEKAQQQYRQSQSGGGNPFGAGGNPFGGGAGSYEYTGNFDDGQFSDFFEQMFGSRRGGGRQSTFRGQDFNAELSLTLQQAYTTHQQTFNINGKSIRITIHAGVEDGQKIKLKGYGSEGINGGPKGDLYITINITPDANFKRQGNDLYTSLDVDLYTAILGGEATLDTFGGKIKLKVKPESQNGAKMRLKGKGFPLYRKEGEFGDLYVSLNIKMPSNLSDDEKALFQQLKDLKQ</sequence>
<organism evidence="4 5">
    <name type="scientific">Sphingobacterium athyrii</name>
    <dbReference type="NCBI Taxonomy" id="2152717"/>
    <lineage>
        <taxon>Bacteria</taxon>
        <taxon>Pseudomonadati</taxon>
        <taxon>Bacteroidota</taxon>
        <taxon>Sphingobacteriia</taxon>
        <taxon>Sphingobacteriales</taxon>
        <taxon>Sphingobacteriaceae</taxon>
        <taxon>Sphingobacterium</taxon>
    </lineage>
</organism>
<dbReference type="EMBL" id="QCXX01000007">
    <property type="protein sequence ID" value="PUV22231.1"/>
    <property type="molecule type" value="Genomic_DNA"/>
</dbReference>
<dbReference type="Gene3D" id="2.60.260.20">
    <property type="entry name" value="Urease metallochaperone UreE, N-terminal domain"/>
    <property type="match status" value="2"/>
</dbReference>
<feature type="compositionally biased region" description="Gly residues" evidence="2">
    <location>
        <begin position="91"/>
        <end position="105"/>
    </location>
</feature>
<keyword evidence="5" id="KW-1185">Reference proteome</keyword>
<dbReference type="PROSITE" id="PS50076">
    <property type="entry name" value="DNAJ_2"/>
    <property type="match status" value="1"/>
</dbReference>